<gene>
    <name evidence="2" type="ORF">A2785_01970</name>
</gene>
<sequence length="99" mass="11119">MPGIVPIALFFSEKNFIDGHCINFTNELRGSLSLFGAGFLAPYFSQAVAATTALFFYLVMIKVPKKPKRVLALLSLPLIYLIMLKLIDYSVVNLFSYCY</sequence>
<dbReference type="AlphaFoldDB" id="A0A1G1VNP4"/>
<name>A0A1G1VNP4_9BACT</name>
<feature type="transmembrane region" description="Helical" evidence="1">
    <location>
        <begin position="70"/>
        <end position="87"/>
    </location>
</feature>
<protein>
    <submittedName>
        <fullName evidence="2">Uncharacterized protein</fullName>
    </submittedName>
</protein>
<evidence type="ECO:0000313" key="2">
    <source>
        <dbReference type="EMBL" id="OGY17018.1"/>
    </source>
</evidence>
<proteinExistence type="predicted"/>
<keyword evidence="1" id="KW-0472">Membrane</keyword>
<reference evidence="2 3" key="1">
    <citation type="journal article" date="2016" name="Nat. Commun.">
        <title>Thousands of microbial genomes shed light on interconnected biogeochemical processes in an aquifer system.</title>
        <authorList>
            <person name="Anantharaman K."/>
            <person name="Brown C.T."/>
            <person name="Hug L.A."/>
            <person name="Sharon I."/>
            <person name="Castelle C.J."/>
            <person name="Probst A.J."/>
            <person name="Thomas B.C."/>
            <person name="Singh A."/>
            <person name="Wilkins M.J."/>
            <person name="Karaoz U."/>
            <person name="Brodie E.L."/>
            <person name="Williams K.H."/>
            <person name="Hubbard S.S."/>
            <person name="Banfield J.F."/>
        </authorList>
    </citation>
    <scope>NUCLEOTIDE SEQUENCE [LARGE SCALE GENOMIC DNA]</scope>
</reference>
<dbReference type="Proteomes" id="UP000179069">
    <property type="component" value="Unassembled WGS sequence"/>
</dbReference>
<keyword evidence="1" id="KW-1133">Transmembrane helix</keyword>
<accession>A0A1G1VNP4</accession>
<comment type="caution">
    <text evidence="2">The sequence shown here is derived from an EMBL/GenBank/DDBJ whole genome shotgun (WGS) entry which is preliminary data.</text>
</comment>
<evidence type="ECO:0000313" key="3">
    <source>
        <dbReference type="Proteomes" id="UP000179069"/>
    </source>
</evidence>
<keyword evidence="1" id="KW-0812">Transmembrane</keyword>
<dbReference type="EMBL" id="MHCI01000007">
    <property type="protein sequence ID" value="OGY17018.1"/>
    <property type="molecule type" value="Genomic_DNA"/>
</dbReference>
<evidence type="ECO:0000256" key="1">
    <source>
        <dbReference type="SAM" id="Phobius"/>
    </source>
</evidence>
<feature type="transmembrane region" description="Helical" evidence="1">
    <location>
        <begin position="34"/>
        <end position="58"/>
    </location>
</feature>
<organism evidence="2 3">
    <name type="scientific">Candidatus Chisholmbacteria bacterium RIFCSPHIGHO2_01_FULL_49_18</name>
    <dbReference type="NCBI Taxonomy" id="1797590"/>
    <lineage>
        <taxon>Bacteria</taxon>
        <taxon>Candidatus Chisholmiibacteriota</taxon>
    </lineage>
</organism>